<dbReference type="Pfam" id="PF09423">
    <property type="entry name" value="PhoD"/>
    <property type="match status" value="1"/>
</dbReference>
<dbReference type="Proteomes" id="UP000336646">
    <property type="component" value="Unassembled WGS sequence"/>
</dbReference>
<dbReference type="InterPro" id="IPR029052">
    <property type="entry name" value="Metallo-depent_PP-like"/>
</dbReference>
<dbReference type="EMBL" id="RXIR01000006">
    <property type="protein sequence ID" value="TVS29217.1"/>
    <property type="molecule type" value="Genomic_DNA"/>
</dbReference>
<sequence length="567" mass="61800">MSSQSFPRRSFIVGSGVAAASVAAAPYASAQLSSDLSSAAQGSSIASGRVLPGAPESEYSHFMHGVASGDPTPVSVILWTRVTVSPEATPGSGVGEAATVGWEVATAPDFATVVRSGSVTTTADVDHTVHVDPNGLQPGTVYFYRFSYNGVYSAVGRTKTAPAYEATVDQVNFALASCANWEAGYFAAYRDMAERAERDEFDAVVFLGDYIYEYETGGYVGKSGTSRVHTPHNETITLTDYRARHGRYKQDLALQRAHAAAPWIVIWDDHETANNSWRDGAENHTAGSEGPWLERRNAGQQAYFEWLPVRATRPSEGGHIYRSLQFGSLVNLTIMDLRTYRDEEPSRFAATAEGREMLGSEQFDWLSSVVRNSNTTWNVMGNSVMIAPLTLGAMAETSSEASMVNRLIEDFSTLVAGIPMNPDQWDGYAWARNRLFDELAADDANVLFLTGDIHTEWVNSIVHNGQEIGCELVTSSISAANVGDTVTTYTKVYHPENNQVSLLAEDFLRKLNPAVKHVDLDAHGYAVARIRPTEVGMEFYRVADYENPESPVGVAATYTWRAGVGYV</sequence>
<reference evidence="4 5" key="1">
    <citation type="submission" date="2018-12" db="EMBL/GenBank/DDBJ databases">
        <title>Corynebacterium sanguinis sp. nov., a clinically-associated and environmental corynebacterium.</title>
        <authorList>
            <person name="Gonzales-Siles L."/>
            <person name="Jaen-Luchoro D."/>
            <person name="Cardew S."/>
            <person name="Inganas E."/>
            <person name="Ohlen M."/>
            <person name="Jensie-Markopolous S."/>
            <person name="Pinyeiro-Iglesias B."/>
            <person name="Molin K."/>
            <person name="Skovbjerg S."/>
            <person name="Svensson-Stadler L."/>
            <person name="Funke G."/>
            <person name="Moore E.R.B."/>
        </authorList>
    </citation>
    <scope>NUCLEOTIDE SEQUENCE [LARGE SCALE GENOMIC DNA]</scope>
    <source>
        <strain evidence="4 5">58734</strain>
    </source>
</reference>
<evidence type="ECO:0000313" key="5">
    <source>
        <dbReference type="Proteomes" id="UP000336646"/>
    </source>
</evidence>
<dbReference type="AlphaFoldDB" id="A0A6C1TXV3"/>
<dbReference type="OrthoDB" id="3497025at2"/>
<feature type="domain" description="Phospholipase D N-terminal" evidence="3">
    <location>
        <begin position="64"/>
        <end position="160"/>
    </location>
</feature>
<dbReference type="CDD" id="cd07389">
    <property type="entry name" value="MPP_PhoD"/>
    <property type="match status" value="1"/>
</dbReference>
<gene>
    <name evidence="4" type="ORF">EKI59_03960</name>
</gene>
<dbReference type="Gene3D" id="2.60.40.380">
    <property type="entry name" value="Purple acid phosphatase-like, N-terminal"/>
    <property type="match status" value="1"/>
</dbReference>
<dbReference type="PROSITE" id="PS51318">
    <property type="entry name" value="TAT"/>
    <property type="match status" value="1"/>
</dbReference>
<dbReference type="InterPro" id="IPR006311">
    <property type="entry name" value="TAT_signal"/>
</dbReference>
<dbReference type="InterPro" id="IPR052900">
    <property type="entry name" value="Phospholipid_Metab_Enz"/>
</dbReference>
<proteinExistence type="predicted"/>
<accession>A0A6C1TXV3</accession>
<dbReference type="PANTHER" id="PTHR43606:SF2">
    <property type="entry name" value="ALKALINE PHOSPHATASE FAMILY PROTEIN (AFU_ORTHOLOGUE AFUA_5G03860)"/>
    <property type="match status" value="1"/>
</dbReference>
<dbReference type="InterPro" id="IPR038607">
    <property type="entry name" value="PhoD-like_sf"/>
</dbReference>
<organism evidence="4 5">
    <name type="scientific">Corynebacterium sanguinis</name>
    <dbReference type="NCBI Taxonomy" id="2594913"/>
    <lineage>
        <taxon>Bacteria</taxon>
        <taxon>Bacillati</taxon>
        <taxon>Actinomycetota</taxon>
        <taxon>Actinomycetes</taxon>
        <taxon>Mycobacteriales</taxon>
        <taxon>Corynebacteriaceae</taxon>
        <taxon>Corynebacterium</taxon>
    </lineage>
</organism>
<dbReference type="RefSeq" id="WP_144772771.1">
    <property type="nucleotide sequence ID" value="NZ_JALXKN010000004.1"/>
</dbReference>
<feature type="signal peptide" evidence="1">
    <location>
        <begin position="1"/>
        <end position="30"/>
    </location>
</feature>
<dbReference type="PANTHER" id="PTHR43606">
    <property type="entry name" value="PHOSPHATASE, PUTATIVE (AFU_ORTHOLOGUE AFUA_6G08710)-RELATED"/>
    <property type="match status" value="1"/>
</dbReference>
<evidence type="ECO:0000313" key="4">
    <source>
        <dbReference type="EMBL" id="TVS29217.1"/>
    </source>
</evidence>
<evidence type="ECO:0000256" key="1">
    <source>
        <dbReference type="SAM" id="SignalP"/>
    </source>
</evidence>
<evidence type="ECO:0000259" key="3">
    <source>
        <dbReference type="Pfam" id="PF16655"/>
    </source>
</evidence>
<dbReference type="Pfam" id="PF16655">
    <property type="entry name" value="PhoD_N"/>
    <property type="match status" value="1"/>
</dbReference>
<feature type="domain" description="PhoD-like phosphatase metallophosphatase" evidence="2">
    <location>
        <begin position="173"/>
        <end position="539"/>
    </location>
</feature>
<dbReference type="InterPro" id="IPR018946">
    <property type="entry name" value="PhoD-like_MPP"/>
</dbReference>
<evidence type="ECO:0000259" key="2">
    <source>
        <dbReference type="Pfam" id="PF09423"/>
    </source>
</evidence>
<comment type="caution">
    <text evidence="4">The sequence shown here is derived from an EMBL/GenBank/DDBJ whole genome shotgun (WGS) entry which is preliminary data.</text>
</comment>
<dbReference type="SUPFAM" id="SSF56300">
    <property type="entry name" value="Metallo-dependent phosphatases"/>
    <property type="match status" value="1"/>
</dbReference>
<feature type="chain" id="PRO_5025651849" evidence="1">
    <location>
        <begin position="31"/>
        <end position="567"/>
    </location>
</feature>
<dbReference type="Gene3D" id="3.60.21.70">
    <property type="entry name" value="PhoD-like phosphatase"/>
    <property type="match status" value="1"/>
</dbReference>
<name>A0A6C1TXV3_9CORY</name>
<dbReference type="InterPro" id="IPR032093">
    <property type="entry name" value="PhoD_N"/>
</dbReference>
<keyword evidence="1" id="KW-0732">Signal</keyword>
<protein>
    <submittedName>
        <fullName evidence="4">Phosphodiesterase</fullName>
    </submittedName>
</protein>